<protein>
    <submittedName>
        <fullName evidence="1">Uncharacterized protein</fullName>
    </submittedName>
</protein>
<dbReference type="EMBL" id="BMWY01000004">
    <property type="protein sequence ID" value="GGZ56636.1"/>
    <property type="molecule type" value="Genomic_DNA"/>
</dbReference>
<comment type="caution">
    <text evidence="1">The sequence shown here is derived from an EMBL/GenBank/DDBJ whole genome shotgun (WGS) entry which is preliminary data.</text>
</comment>
<keyword evidence="2" id="KW-1185">Reference proteome</keyword>
<evidence type="ECO:0000313" key="1">
    <source>
        <dbReference type="EMBL" id="GGZ56636.1"/>
    </source>
</evidence>
<dbReference type="Proteomes" id="UP000615593">
    <property type="component" value="Unassembled WGS sequence"/>
</dbReference>
<gene>
    <name evidence="1" type="ORF">GCM10008088_17770</name>
</gene>
<evidence type="ECO:0000313" key="2">
    <source>
        <dbReference type="Proteomes" id="UP000615593"/>
    </source>
</evidence>
<proteinExistence type="predicted"/>
<sequence length="114" mass="12350">MALCLALLLLSPCKVRNLIQDQIGVETTEATNKSKATLSPASCVVFEEVTATTLKNDSALQTLAVLPSSVPAGFYSTEIKTEAGSVLTSQILRNEPVPLYILYQNFKDHPSYFA</sequence>
<name>A0ABQ3BTB1_9FLAO</name>
<accession>A0ABQ3BTB1</accession>
<reference evidence="2" key="1">
    <citation type="journal article" date="2019" name="Int. J. Syst. Evol. Microbiol.">
        <title>The Global Catalogue of Microorganisms (GCM) 10K type strain sequencing project: providing services to taxonomists for standard genome sequencing and annotation.</title>
        <authorList>
            <consortium name="The Broad Institute Genomics Platform"/>
            <consortium name="The Broad Institute Genome Sequencing Center for Infectious Disease"/>
            <person name="Wu L."/>
            <person name="Ma J."/>
        </authorList>
    </citation>
    <scope>NUCLEOTIDE SEQUENCE [LARGE SCALE GENOMIC DNA]</scope>
    <source>
        <strain evidence="2">KCTC 12708</strain>
    </source>
</reference>
<organism evidence="1 2">
    <name type="scientific">Mesonia mobilis</name>
    <dbReference type="NCBI Taxonomy" id="369791"/>
    <lineage>
        <taxon>Bacteria</taxon>
        <taxon>Pseudomonadati</taxon>
        <taxon>Bacteroidota</taxon>
        <taxon>Flavobacteriia</taxon>
        <taxon>Flavobacteriales</taxon>
        <taxon>Flavobacteriaceae</taxon>
        <taxon>Mesonia</taxon>
    </lineage>
</organism>